<gene>
    <name evidence="1" type="ORF">DY048_07015</name>
</gene>
<dbReference type="EMBL" id="QUAM01000006">
    <property type="protein sequence ID" value="TPR12755.1"/>
    <property type="molecule type" value="Genomic_DNA"/>
</dbReference>
<reference evidence="1 2" key="1">
    <citation type="submission" date="2018-08" db="EMBL/GenBank/DDBJ databases">
        <title>Comparative genomics of wild bee and flower associated Lactobacillus reveals potential adaptation to the bee host.</title>
        <authorList>
            <person name="Vuong H.Q."/>
            <person name="Mcfrederick Q.S."/>
        </authorList>
    </citation>
    <scope>NUCLEOTIDE SEQUENCE [LARGE SCALE GENOMIC DNA]</scope>
    <source>
        <strain evidence="1 2">HV_04</strain>
    </source>
</reference>
<dbReference type="Proteomes" id="UP000767392">
    <property type="component" value="Unassembled WGS sequence"/>
</dbReference>
<keyword evidence="2" id="KW-1185">Reference proteome</keyword>
<proteinExistence type="predicted"/>
<evidence type="ECO:0000313" key="2">
    <source>
        <dbReference type="Proteomes" id="UP000767392"/>
    </source>
</evidence>
<organism evidence="1 2">
    <name type="scientific">Apilactobacillus timberlakei</name>
    <dbReference type="NCBI Taxonomy" id="2008380"/>
    <lineage>
        <taxon>Bacteria</taxon>
        <taxon>Bacillati</taxon>
        <taxon>Bacillota</taxon>
        <taxon>Bacilli</taxon>
        <taxon>Lactobacillales</taxon>
        <taxon>Lactobacillaceae</taxon>
        <taxon>Apilactobacillus</taxon>
    </lineage>
</organism>
<protein>
    <submittedName>
        <fullName evidence="1">Uncharacterized protein</fullName>
    </submittedName>
</protein>
<accession>A0ABY2YS17</accession>
<sequence length="72" mass="8503">MCGRIDKQQAEKAKRMKRAEIKSQLTDYGLNHLGIGKTQNIQEKAHVYHKFIDLLNEMRVDTQKELNKYEVK</sequence>
<comment type="caution">
    <text evidence="1">The sequence shown here is derived from an EMBL/GenBank/DDBJ whole genome shotgun (WGS) entry which is preliminary data.</text>
</comment>
<name>A0ABY2YS17_9LACO</name>
<evidence type="ECO:0000313" key="1">
    <source>
        <dbReference type="EMBL" id="TPR12755.1"/>
    </source>
</evidence>